<name>A0AAV5VNG4_9BILA</name>
<evidence type="ECO:0000313" key="2">
    <source>
        <dbReference type="EMBL" id="GMT19934.1"/>
    </source>
</evidence>
<comment type="caution">
    <text evidence="2">The sequence shown here is derived from an EMBL/GenBank/DDBJ whole genome shotgun (WGS) entry which is preliminary data.</text>
</comment>
<dbReference type="AlphaFoldDB" id="A0AAV5VNG4"/>
<accession>A0AAV5VNG4</accession>
<reference evidence="2" key="1">
    <citation type="submission" date="2023-10" db="EMBL/GenBank/DDBJ databases">
        <title>Genome assembly of Pristionchus species.</title>
        <authorList>
            <person name="Yoshida K."/>
            <person name="Sommer R.J."/>
        </authorList>
    </citation>
    <scope>NUCLEOTIDE SEQUENCE</scope>
    <source>
        <strain evidence="2">RS5133</strain>
    </source>
</reference>
<feature type="compositionally biased region" description="Basic and acidic residues" evidence="1">
    <location>
        <begin position="63"/>
        <end position="87"/>
    </location>
</feature>
<feature type="compositionally biased region" description="Low complexity" evidence="1">
    <location>
        <begin position="30"/>
        <end position="55"/>
    </location>
</feature>
<sequence length="138" mass="14706">QTRLCSSTTCTPSSSSSASLPLSSPPRPPLSTCTEDTVRTPPTATPTHRTPGATPDTATDCGARTRAEPSREQEPVPRADPVPDPRDSLATSNASSTVPCRPCPCTLYCLMLPLRMARFLERIPSTNQIPENKAISQS</sequence>
<feature type="compositionally biased region" description="Low complexity" evidence="1">
    <location>
        <begin position="1"/>
        <end position="22"/>
    </location>
</feature>
<evidence type="ECO:0000256" key="1">
    <source>
        <dbReference type="SAM" id="MobiDB-lite"/>
    </source>
</evidence>
<keyword evidence="3" id="KW-1185">Reference proteome</keyword>
<feature type="compositionally biased region" description="Polar residues" evidence="1">
    <location>
        <begin position="89"/>
        <end position="98"/>
    </location>
</feature>
<organism evidence="2 3">
    <name type="scientific">Pristionchus fissidentatus</name>
    <dbReference type="NCBI Taxonomy" id="1538716"/>
    <lineage>
        <taxon>Eukaryota</taxon>
        <taxon>Metazoa</taxon>
        <taxon>Ecdysozoa</taxon>
        <taxon>Nematoda</taxon>
        <taxon>Chromadorea</taxon>
        <taxon>Rhabditida</taxon>
        <taxon>Rhabditina</taxon>
        <taxon>Diplogasteromorpha</taxon>
        <taxon>Diplogasteroidea</taxon>
        <taxon>Neodiplogasteridae</taxon>
        <taxon>Pristionchus</taxon>
    </lineage>
</organism>
<proteinExistence type="predicted"/>
<protein>
    <submittedName>
        <fullName evidence="2">Uncharacterized protein</fullName>
    </submittedName>
</protein>
<evidence type="ECO:0000313" key="3">
    <source>
        <dbReference type="Proteomes" id="UP001432322"/>
    </source>
</evidence>
<dbReference type="EMBL" id="BTSY01000003">
    <property type="protein sequence ID" value="GMT19934.1"/>
    <property type="molecule type" value="Genomic_DNA"/>
</dbReference>
<feature type="non-terminal residue" evidence="2">
    <location>
        <position position="1"/>
    </location>
</feature>
<dbReference type="Proteomes" id="UP001432322">
    <property type="component" value="Unassembled WGS sequence"/>
</dbReference>
<feature type="region of interest" description="Disordered" evidence="1">
    <location>
        <begin position="1"/>
        <end position="98"/>
    </location>
</feature>
<feature type="non-terminal residue" evidence="2">
    <location>
        <position position="138"/>
    </location>
</feature>
<gene>
    <name evidence="2" type="ORF">PFISCL1PPCAC_11231</name>
</gene>